<comment type="caution">
    <text evidence="2">The sequence shown here is derived from an EMBL/GenBank/DDBJ whole genome shotgun (WGS) entry which is preliminary data.</text>
</comment>
<dbReference type="Pfam" id="PF04969">
    <property type="entry name" value="CS"/>
    <property type="match status" value="1"/>
</dbReference>
<organism evidence="2 3">
    <name type="scientific">Tritrichomonas foetus</name>
    <dbReference type="NCBI Taxonomy" id="1144522"/>
    <lineage>
        <taxon>Eukaryota</taxon>
        <taxon>Metamonada</taxon>
        <taxon>Parabasalia</taxon>
        <taxon>Tritrichomonadida</taxon>
        <taxon>Tritrichomonadidae</taxon>
        <taxon>Tritrichomonas</taxon>
    </lineage>
</organism>
<dbReference type="AlphaFoldDB" id="A0A1J4K8Z0"/>
<dbReference type="PROSITE" id="PS51203">
    <property type="entry name" value="CS"/>
    <property type="match status" value="1"/>
</dbReference>
<dbReference type="InterPro" id="IPR007052">
    <property type="entry name" value="CS_dom"/>
</dbReference>
<evidence type="ECO:0000259" key="1">
    <source>
        <dbReference type="PROSITE" id="PS51203"/>
    </source>
</evidence>
<reference evidence="2" key="1">
    <citation type="submission" date="2016-10" db="EMBL/GenBank/DDBJ databases">
        <authorList>
            <person name="Benchimol M."/>
            <person name="Almeida L.G."/>
            <person name="Vasconcelos A.T."/>
            <person name="Perreira-Neves A."/>
            <person name="Rosa I.A."/>
            <person name="Tasca T."/>
            <person name="Bogo M.R."/>
            <person name="de Souza W."/>
        </authorList>
    </citation>
    <scope>NUCLEOTIDE SEQUENCE [LARGE SCALE GENOMIC DNA]</scope>
    <source>
        <strain evidence="2">K</strain>
    </source>
</reference>
<name>A0A1J4K8Z0_9EUKA</name>
<dbReference type="RefSeq" id="XP_068359316.1">
    <property type="nucleotide sequence ID" value="XM_068504625.1"/>
</dbReference>
<accession>A0A1J4K8Z0</accession>
<gene>
    <name evidence="2" type="ORF">TRFO_25882</name>
</gene>
<proteinExistence type="predicted"/>
<dbReference type="Gene3D" id="2.60.40.790">
    <property type="match status" value="1"/>
</dbReference>
<dbReference type="SUPFAM" id="SSF48452">
    <property type="entry name" value="TPR-like"/>
    <property type="match status" value="1"/>
</dbReference>
<dbReference type="EMBL" id="MLAK01000734">
    <property type="protein sequence ID" value="OHT06180.1"/>
    <property type="molecule type" value="Genomic_DNA"/>
</dbReference>
<dbReference type="InterPro" id="IPR011990">
    <property type="entry name" value="TPR-like_helical_dom_sf"/>
</dbReference>
<dbReference type="InterPro" id="IPR008978">
    <property type="entry name" value="HSP20-like_chaperone"/>
</dbReference>
<evidence type="ECO:0000313" key="3">
    <source>
        <dbReference type="Proteomes" id="UP000179807"/>
    </source>
</evidence>
<feature type="domain" description="CS" evidence="1">
    <location>
        <begin position="136"/>
        <end position="224"/>
    </location>
</feature>
<dbReference type="GeneID" id="94839329"/>
<keyword evidence="3" id="KW-1185">Reference proteome</keyword>
<dbReference type="SUPFAM" id="SSF49764">
    <property type="entry name" value="HSP20-like chaperones"/>
    <property type="match status" value="1"/>
</dbReference>
<dbReference type="VEuPathDB" id="TrichDB:TRFO_25882"/>
<protein>
    <submittedName>
        <fullName evidence="2">CS domain containing protein</fullName>
    </submittedName>
</protein>
<evidence type="ECO:0000313" key="2">
    <source>
        <dbReference type="EMBL" id="OHT06180.1"/>
    </source>
</evidence>
<dbReference type="OrthoDB" id="1898560at2759"/>
<dbReference type="Proteomes" id="UP000179807">
    <property type="component" value="Unassembled WGS sequence"/>
</dbReference>
<sequence length="276" mass="31566">MSASLKKTSDEAIIGSMAMKNYHVAIVLLEQLQHEHMKFSKENQVRLVECLIHVGRYLDAFNYIREFSEKGNNLRSLTFLKGYAYYMTSEYYNARDIFNQEPDWARWAAKCKLMLDITSGKRKIIEIGEPAKIPNPDEINPNITQSGKKITFSFPVKNVPKDRVDVTLLPYSLDVTIKIDNSKIVKEYELAKSVSPQSLDIITNEESVEISFDKEVDEPWEKVVISPESLQDLNVSLESIITALDEIPNYSDQEASEMFEQSQRLVMGDSPKGQQL</sequence>